<name>A0A078MCE9_9PSED</name>
<accession>A0A078MCE9</accession>
<dbReference type="EMBL" id="LK391969">
    <property type="protein sequence ID" value="CEF26360.1"/>
    <property type="molecule type" value="Genomic_DNA"/>
</dbReference>
<dbReference type="PATRIC" id="fig|1461581.3.peg.1266"/>
<sequence length="65" mass="7582">MMAMAMIAMAIHESKRTSFFLCLMIRLFTPIGSDGDINRPNLYHTSSSINKRYDRECSQKQRDDH</sequence>
<gene>
    <name evidence="1" type="ORF">BN1049_01289</name>
</gene>
<dbReference type="EMBL" id="LM997413">
    <property type="protein sequence ID" value="CEA03955.1"/>
    <property type="molecule type" value="Genomic_DNA"/>
</dbReference>
<proteinExistence type="predicted"/>
<reference evidence="1" key="1">
    <citation type="submission" date="2014-07" db="EMBL/GenBank/DDBJ databases">
        <authorList>
            <person name="Urmite Genomes Urmite Genomes"/>
        </authorList>
    </citation>
    <scope>NUCLEOTIDE SEQUENCE</scope>
    <source>
        <strain evidence="1">12M76_air</strain>
    </source>
</reference>
<evidence type="ECO:0000313" key="1">
    <source>
        <dbReference type="EMBL" id="CEA03955.1"/>
    </source>
</evidence>
<dbReference type="AlphaFoldDB" id="A0A078MCE9"/>
<protein>
    <submittedName>
        <fullName evidence="1">Uncharacterized protein</fullName>
    </submittedName>
</protein>
<organism evidence="1">
    <name type="scientific">Pseudomonas saudimassiliensis</name>
    <dbReference type="NCBI Taxonomy" id="1461581"/>
    <lineage>
        <taxon>Bacteria</taxon>
        <taxon>Pseudomonadati</taxon>
        <taxon>Pseudomonadota</taxon>
        <taxon>Gammaproteobacteria</taxon>
        <taxon>Pseudomonadales</taxon>
        <taxon>Pseudomonadaceae</taxon>
        <taxon>Pseudomonas</taxon>
    </lineage>
</organism>